<evidence type="ECO:0000313" key="1">
    <source>
        <dbReference type="EMBL" id="QGF20337.1"/>
    </source>
</evidence>
<dbReference type="KEGG" id="vg:77924354"/>
<evidence type="ECO:0000313" key="2">
    <source>
        <dbReference type="Proteomes" id="UP000400849"/>
    </source>
</evidence>
<sequence length="83" mass="9241">MYRGKPGEIGNIPTNTITTDIATAFVEDFEFLLETGESLQSACIRLNVSAKTVIRRYKRLEQKPPSGLYTLASSRNYKKKAAA</sequence>
<reference evidence="1 2" key="1">
    <citation type="submission" date="2019-09" db="EMBL/GenBank/DDBJ databases">
        <authorList>
            <person name="Christie C.A."/>
            <person name="Diallo A.S."/>
            <person name="Dixon Z."/>
            <person name="McIntosh P.M."/>
            <person name="Murthy K.H."/>
            <person name="Rosen M.G."/>
            <person name="Simpson L.M."/>
            <person name="Koustas K."/>
            <person name="Fogarty M.P."/>
            <person name="Molloy S.D."/>
            <person name="Garlena R.A."/>
            <person name="Russell D.A."/>
            <person name="Pope W.H."/>
            <person name="Jacobs-Sera D."/>
            <person name="Hatfull G.F."/>
        </authorList>
    </citation>
    <scope>NUCLEOTIDE SEQUENCE [LARGE SCALE GENOMIC DNA]</scope>
</reference>
<organism evidence="1 2">
    <name type="scientific">Gordonia phage Sixama</name>
    <dbReference type="NCBI Taxonomy" id="2653271"/>
    <lineage>
        <taxon>Viruses</taxon>
        <taxon>Duplodnaviria</taxon>
        <taxon>Heunggongvirae</taxon>
        <taxon>Uroviricota</taxon>
        <taxon>Caudoviricetes</taxon>
        <taxon>Sixamavirus</taxon>
        <taxon>Sixamavirus sixama</taxon>
    </lineage>
</organism>
<dbReference type="Proteomes" id="UP000400849">
    <property type="component" value="Segment"/>
</dbReference>
<proteinExistence type="predicted"/>
<gene>
    <name evidence="1" type="primary">187</name>
    <name evidence="1" type="ORF">SEA_SIXAMA_187</name>
</gene>
<dbReference type="EMBL" id="MN484601">
    <property type="protein sequence ID" value="QGF20337.1"/>
    <property type="molecule type" value="Genomic_DNA"/>
</dbReference>
<name>A0A5Q2F4B5_9CAUD</name>
<keyword evidence="2" id="KW-1185">Reference proteome</keyword>
<protein>
    <submittedName>
        <fullName evidence="1">LamD-like</fullName>
    </submittedName>
</protein>
<dbReference type="RefSeq" id="YP_010648867.1">
    <property type="nucleotide sequence ID" value="NC_070762.1"/>
</dbReference>
<accession>A0A5Q2F4B5</accession>
<dbReference type="GeneID" id="77924354"/>